<dbReference type="Proteomes" id="UP000016922">
    <property type="component" value="Unassembled WGS sequence"/>
</dbReference>
<keyword evidence="11" id="KW-1185">Reference proteome</keyword>
<evidence type="ECO:0000256" key="3">
    <source>
        <dbReference type="ARBA" id="ARBA00022617"/>
    </source>
</evidence>
<dbReference type="SUPFAM" id="SSF48264">
    <property type="entry name" value="Cytochrome P450"/>
    <property type="match status" value="1"/>
</dbReference>
<dbReference type="InterPro" id="IPR001128">
    <property type="entry name" value="Cyt_P450"/>
</dbReference>
<dbReference type="InterPro" id="IPR036396">
    <property type="entry name" value="Cyt_P450_sf"/>
</dbReference>
<proteinExistence type="inferred from homology"/>
<dbReference type="PRINTS" id="PR00385">
    <property type="entry name" value="P450"/>
</dbReference>
<comment type="cofactor">
    <cofactor evidence="1 8">
        <name>heme</name>
        <dbReference type="ChEBI" id="CHEBI:30413"/>
    </cofactor>
</comment>
<sequence length="507" mass="56927">MSFHITEIAILAISYLLYKLTKFHLSSRAFHSFAVKNNCLPPPTQHTTLPYGLERYLILFTGFKGIDILETLIRPRFANTHTIAIPSLKRHLSTVSPENIKTILGTSFADYSLGASRAANLGDLIGHGIFTADGESWTRFRAQLKPQFTRGQIGDLEVAERHLGGLWAGLEREADGGWERGDLGKGLRRWTLDVSMEFLFGVGSGSQVGDGESEKKVRFAEAMVVAQETIIVRLRLGKWYWLVSPKRFRMACKTVKEFTGECVDRVLAPGYKPVGDAKKFVLMEELARQTEDRTEIRDQCLHLLLAGRDTTAALLGWCIVLLSRHPTEFEKLRTTVLAQFGTSSAPKQELTFESLKTCKELTHLEYETLRLYPIVPLNSRVAIRNTVLPNGGGPKGDSPVAVRKGTTVGYSTYVMHRRHDIWGEDADEFRPARWEGRKLGWEYIPFSGGARVCIGQQYALNEVSFVLVRLLQRYDKIESLDDGPIVKQVTMTLSPANVSVRMHRADA</sequence>
<gene>
    <name evidence="10" type="ORF">GLAREA_05692</name>
</gene>
<name>S3DGV1_GLAL2</name>
<evidence type="ECO:0000256" key="6">
    <source>
        <dbReference type="ARBA" id="ARBA00023004"/>
    </source>
</evidence>
<evidence type="ECO:0000256" key="4">
    <source>
        <dbReference type="ARBA" id="ARBA00022723"/>
    </source>
</evidence>
<evidence type="ECO:0000256" key="1">
    <source>
        <dbReference type="ARBA" id="ARBA00001971"/>
    </source>
</evidence>
<dbReference type="HOGENOM" id="CLU_001570_27_0_1"/>
<dbReference type="GO" id="GO:0016705">
    <property type="term" value="F:oxidoreductase activity, acting on paired donors, with incorporation or reduction of molecular oxygen"/>
    <property type="evidence" value="ECO:0007669"/>
    <property type="project" value="InterPro"/>
</dbReference>
<dbReference type="Pfam" id="PF00067">
    <property type="entry name" value="p450"/>
    <property type="match status" value="1"/>
</dbReference>
<evidence type="ECO:0000313" key="10">
    <source>
        <dbReference type="EMBL" id="EPE36354.1"/>
    </source>
</evidence>
<keyword evidence="7 9" id="KW-0503">Monooxygenase</keyword>
<comment type="similarity">
    <text evidence="2 9">Belongs to the cytochrome P450 family.</text>
</comment>
<dbReference type="AlphaFoldDB" id="S3DGV1"/>
<dbReference type="OrthoDB" id="1470350at2759"/>
<dbReference type="Gene3D" id="1.10.630.10">
    <property type="entry name" value="Cytochrome P450"/>
    <property type="match status" value="1"/>
</dbReference>
<dbReference type="OMA" id="MTLHRVH"/>
<evidence type="ECO:0000256" key="5">
    <source>
        <dbReference type="ARBA" id="ARBA00023002"/>
    </source>
</evidence>
<dbReference type="PANTHER" id="PTHR24287">
    <property type="entry name" value="P450, PUTATIVE (EUROFUNG)-RELATED"/>
    <property type="match status" value="1"/>
</dbReference>
<accession>S3DGV1</accession>
<organism evidence="10 11">
    <name type="scientific">Glarea lozoyensis (strain ATCC 20868 / MF5171)</name>
    <dbReference type="NCBI Taxonomy" id="1116229"/>
    <lineage>
        <taxon>Eukaryota</taxon>
        <taxon>Fungi</taxon>
        <taxon>Dikarya</taxon>
        <taxon>Ascomycota</taxon>
        <taxon>Pezizomycotina</taxon>
        <taxon>Leotiomycetes</taxon>
        <taxon>Helotiales</taxon>
        <taxon>Helotiaceae</taxon>
        <taxon>Glarea</taxon>
    </lineage>
</organism>
<dbReference type="RefSeq" id="XP_008077172.1">
    <property type="nucleotide sequence ID" value="XM_008078981.1"/>
</dbReference>
<dbReference type="PROSITE" id="PS00086">
    <property type="entry name" value="CYTOCHROME_P450"/>
    <property type="match status" value="1"/>
</dbReference>
<evidence type="ECO:0000256" key="9">
    <source>
        <dbReference type="RuleBase" id="RU000461"/>
    </source>
</evidence>
<dbReference type="EMBL" id="KE145353">
    <property type="protein sequence ID" value="EPE36354.1"/>
    <property type="molecule type" value="Genomic_DNA"/>
</dbReference>
<dbReference type="GO" id="GO:0020037">
    <property type="term" value="F:heme binding"/>
    <property type="evidence" value="ECO:0007669"/>
    <property type="project" value="InterPro"/>
</dbReference>
<protein>
    <submittedName>
        <fullName evidence="10">Cytochrome P450</fullName>
    </submittedName>
</protein>
<keyword evidence="6 8" id="KW-0408">Iron</keyword>
<evidence type="ECO:0000256" key="2">
    <source>
        <dbReference type="ARBA" id="ARBA00010617"/>
    </source>
</evidence>
<keyword evidence="4 8" id="KW-0479">Metal-binding</keyword>
<evidence type="ECO:0000256" key="8">
    <source>
        <dbReference type="PIRSR" id="PIRSR602401-1"/>
    </source>
</evidence>
<evidence type="ECO:0000313" key="11">
    <source>
        <dbReference type="Proteomes" id="UP000016922"/>
    </source>
</evidence>
<dbReference type="KEGG" id="glz:GLAREA_05692"/>
<dbReference type="GeneID" id="19464746"/>
<keyword evidence="5 9" id="KW-0560">Oxidoreductase</keyword>
<dbReference type="GO" id="GO:0004497">
    <property type="term" value="F:monooxygenase activity"/>
    <property type="evidence" value="ECO:0007669"/>
    <property type="project" value="UniProtKB-KW"/>
</dbReference>
<dbReference type="InterPro" id="IPR047146">
    <property type="entry name" value="Cyt_P450_E_CYP52_fungi"/>
</dbReference>
<dbReference type="InterPro" id="IPR002401">
    <property type="entry name" value="Cyt_P450_E_grp-I"/>
</dbReference>
<keyword evidence="3 8" id="KW-0349">Heme</keyword>
<dbReference type="CDD" id="cd11063">
    <property type="entry name" value="CYP52"/>
    <property type="match status" value="1"/>
</dbReference>
<reference evidence="10 11" key="1">
    <citation type="journal article" date="2013" name="BMC Genomics">
        <title>Genomics-driven discovery of the pneumocandin biosynthetic gene cluster in the fungus Glarea lozoyensis.</title>
        <authorList>
            <person name="Chen L."/>
            <person name="Yue Q."/>
            <person name="Zhang X."/>
            <person name="Xiang M."/>
            <person name="Wang C."/>
            <person name="Li S."/>
            <person name="Che Y."/>
            <person name="Ortiz-Lopez F.J."/>
            <person name="Bills G.F."/>
            <person name="Liu X."/>
            <person name="An Z."/>
        </authorList>
    </citation>
    <scope>NUCLEOTIDE SEQUENCE [LARGE SCALE GENOMIC DNA]</scope>
    <source>
        <strain evidence="11">ATCC 20868 / MF5171</strain>
    </source>
</reference>
<dbReference type="GO" id="GO:0005506">
    <property type="term" value="F:iron ion binding"/>
    <property type="evidence" value="ECO:0007669"/>
    <property type="project" value="InterPro"/>
</dbReference>
<evidence type="ECO:0000256" key="7">
    <source>
        <dbReference type="ARBA" id="ARBA00023033"/>
    </source>
</evidence>
<dbReference type="InterPro" id="IPR017972">
    <property type="entry name" value="Cyt_P450_CS"/>
</dbReference>
<feature type="binding site" description="axial binding residue" evidence="8">
    <location>
        <position position="453"/>
    </location>
    <ligand>
        <name>heme</name>
        <dbReference type="ChEBI" id="CHEBI:30413"/>
    </ligand>
    <ligandPart>
        <name>Fe</name>
        <dbReference type="ChEBI" id="CHEBI:18248"/>
    </ligandPart>
</feature>
<dbReference type="STRING" id="1116229.S3DGV1"/>
<dbReference type="PANTHER" id="PTHR24287:SF1">
    <property type="entry name" value="P450, PUTATIVE (EUROFUNG)-RELATED"/>
    <property type="match status" value="1"/>
</dbReference>
<dbReference type="PRINTS" id="PR00463">
    <property type="entry name" value="EP450I"/>
</dbReference>
<dbReference type="eggNOG" id="KOG0157">
    <property type="taxonomic scope" value="Eukaryota"/>
</dbReference>